<dbReference type="Gene3D" id="3.40.50.12780">
    <property type="entry name" value="N-terminal domain of ligase-like"/>
    <property type="match status" value="1"/>
</dbReference>
<dbReference type="Pfam" id="PF00501">
    <property type="entry name" value="AMP-binding"/>
    <property type="match status" value="1"/>
</dbReference>
<dbReference type="InterPro" id="IPR020845">
    <property type="entry name" value="AMP-binding_CS"/>
</dbReference>
<evidence type="ECO:0000259" key="4">
    <source>
        <dbReference type="Pfam" id="PF00501"/>
    </source>
</evidence>
<protein>
    <submittedName>
        <fullName evidence="7">4-coumarate--CoA ligase 1-like</fullName>
    </submittedName>
</protein>
<dbReference type="Gene3D" id="3.30.300.30">
    <property type="match status" value="1"/>
</dbReference>
<accession>A0A1I8AD01</accession>
<keyword evidence="6" id="KW-1185">Reference proteome</keyword>
<dbReference type="PROSITE" id="PS00455">
    <property type="entry name" value="AMP_BINDING"/>
    <property type="match status" value="1"/>
</dbReference>
<dbReference type="InterPro" id="IPR045851">
    <property type="entry name" value="AMP-bd_C_sf"/>
</dbReference>
<dbReference type="InterPro" id="IPR025110">
    <property type="entry name" value="AMP-bd_C"/>
</dbReference>
<dbReference type="Pfam" id="PF13193">
    <property type="entry name" value="AMP-binding_C"/>
    <property type="match status" value="1"/>
</dbReference>
<feature type="domain" description="AMP-binding enzyme C-terminal" evidence="5">
    <location>
        <begin position="454"/>
        <end position="529"/>
    </location>
</feature>
<dbReference type="InterPro" id="IPR000873">
    <property type="entry name" value="AMP-dep_synth/lig_dom"/>
</dbReference>
<dbReference type="GO" id="GO:0016405">
    <property type="term" value="F:CoA-ligase activity"/>
    <property type="evidence" value="ECO:0007669"/>
    <property type="project" value="TreeGrafter"/>
</dbReference>
<dbReference type="PANTHER" id="PTHR24096:SF422">
    <property type="entry name" value="BCDNA.GH02901"/>
    <property type="match status" value="1"/>
</dbReference>
<dbReference type="CDD" id="cd05911">
    <property type="entry name" value="Firefly_Luc_like"/>
    <property type="match status" value="1"/>
</dbReference>
<reference evidence="7" key="1">
    <citation type="submission" date="2016-11" db="UniProtKB">
        <authorList>
            <consortium name="WormBaseParasite"/>
        </authorList>
    </citation>
    <scope>IDENTIFICATION</scope>
</reference>
<dbReference type="Proteomes" id="UP000095287">
    <property type="component" value="Unplaced"/>
</dbReference>
<evidence type="ECO:0000313" key="7">
    <source>
        <dbReference type="WBParaSite" id="L893_g4502.t1"/>
    </source>
</evidence>
<keyword evidence="3" id="KW-0576">Peroxisome</keyword>
<proteinExistence type="inferred from homology"/>
<dbReference type="FunFam" id="3.30.300.30:FF:000007">
    <property type="entry name" value="4-coumarate--CoA ligase 2"/>
    <property type="match status" value="1"/>
</dbReference>
<evidence type="ECO:0000256" key="1">
    <source>
        <dbReference type="ARBA" id="ARBA00004275"/>
    </source>
</evidence>
<evidence type="ECO:0000256" key="3">
    <source>
        <dbReference type="ARBA" id="ARBA00023140"/>
    </source>
</evidence>
<evidence type="ECO:0000313" key="6">
    <source>
        <dbReference type="Proteomes" id="UP000095287"/>
    </source>
</evidence>
<dbReference type="InterPro" id="IPR042099">
    <property type="entry name" value="ANL_N_sf"/>
</dbReference>
<dbReference type="WBParaSite" id="L893_g4502.t1">
    <property type="protein sequence ID" value="L893_g4502.t1"/>
    <property type="gene ID" value="L893_g4502"/>
</dbReference>
<comment type="subcellular location">
    <subcellularLocation>
        <location evidence="1">Peroxisome</location>
    </subcellularLocation>
</comment>
<name>A0A1I8AD01_9BILA</name>
<dbReference type="AlphaFoldDB" id="A0A1I8AD01"/>
<evidence type="ECO:0000256" key="2">
    <source>
        <dbReference type="ARBA" id="ARBA00006432"/>
    </source>
</evidence>
<dbReference type="GO" id="GO:0005777">
    <property type="term" value="C:peroxisome"/>
    <property type="evidence" value="ECO:0007669"/>
    <property type="project" value="UniProtKB-SubCell"/>
</dbReference>
<evidence type="ECO:0000259" key="5">
    <source>
        <dbReference type="Pfam" id="PF13193"/>
    </source>
</evidence>
<organism evidence="6 7">
    <name type="scientific">Steinernema glaseri</name>
    <dbReference type="NCBI Taxonomy" id="37863"/>
    <lineage>
        <taxon>Eukaryota</taxon>
        <taxon>Metazoa</taxon>
        <taxon>Ecdysozoa</taxon>
        <taxon>Nematoda</taxon>
        <taxon>Chromadorea</taxon>
        <taxon>Rhabditida</taxon>
        <taxon>Tylenchina</taxon>
        <taxon>Panagrolaimomorpha</taxon>
        <taxon>Strongyloidoidea</taxon>
        <taxon>Steinernematidae</taxon>
        <taxon>Steinernema</taxon>
    </lineage>
</organism>
<feature type="domain" description="AMP-dependent synthetase/ligase" evidence="4">
    <location>
        <begin position="27"/>
        <end position="403"/>
    </location>
</feature>
<comment type="similarity">
    <text evidence="2">Belongs to the ATP-dependent AMP-binding enzyme family.</text>
</comment>
<dbReference type="SUPFAM" id="SSF56801">
    <property type="entry name" value="Acetyl-CoA synthetase-like"/>
    <property type="match status" value="1"/>
</dbReference>
<dbReference type="PANTHER" id="PTHR24096">
    <property type="entry name" value="LONG-CHAIN-FATTY-ACID--COA LIGASE"/>
    <property type="match status" value="1"/>
</dbReference>
<sequence>MASKSVDYPQEPFHVHILRDIWSHHLENPRRAAFIDAENESDFITYGELHQTVYKIANYLNKNGIKKGDIGSIVLPNSWHYAAFFLGMAAVGGATSGVSPMGTEYELNRQISDSKTSVILTEKEHLRTVQAAIRNLSHVKIIIVIDSKDNDTFGQNVKHWKEVISCEPIFDLNSVHFDLENDLIALPYSSGTTGVPKGVMITHKNYNYLLAAMQQHNVDYIYPYIYPGVDFRKEYGLAFLPFYHAYGFYMLSGSMSRGVTELIMKRFNFELALKLVSKYKIKGLGSVPAIMVLLAKSPLVDKYDLSSLRALSSGGAPLSKSLCDEVMKRFPNVISVIQGYGMTEMTCASHAAKLDGEHCFGSVGQVIPGTEYKIANLSDGSMCKPGEKGELWVRGPQIMKGYLGKPKETAEAVDKDGWLHTGDVVYEDDNKNLFICDRIKELIKVSAYQVPPAELEGIILTHPNVADASVIGIPDRKHGELPRAYVVLKKKDGNLQEIVDFVKGKVSHYKQLKGGIESVDVLPRTPAGKVMRRVLKDNYLKKYVNKSKL</sequence>